<evidence type="ECO:0000256" key="3">
    <source>
        <dbReference type="SAM" id="SignalP"/>
    </source>
</evidence>
<dbReference type="Proteomes" id="UP000676967">
    <property type="component" value="Chromosome"/>
</dbReference>
<feature type="compositionally biased region" description="Polar residues" evidence="1">
    <location>
        <begin position="134"/>
        <end position="153"/>
    </location>
</feature>
<proteinExistence type="predicted"/>
<keyword evidence="2" id="KW-0812">Transmembrane</keyword>
<organism evidence="4 5">
    <name type="scientific">Actinoplanes ianthinogenes</name>
    <dbReference type="NCBI Taxonomy" id="122358"/>
    <lineage>
        <taxon>Bacteria</taxon>
        <taxon>Bacillati</taxon>
        <taxon>Actinomycetota</taxon>
        <taxon>Actinomycetes</taxon>
        <taxon>Micromonosporales</taxon>
        <taxon>Micromonosporaceae</taxon>
        <taxon>Actinoplanes</taxon>
    </lineage>
</organism>
<gene>
    <name evidence="4" type="ORF">Aiant_05680</name>
</gene>
<evidence type="ECO:0008006" key="6">
    <source>
        <dbReference type="Google" id="ProtNLM"/>
    </source>
</evidence>
<dbReference type="Pfam" id="PF19545">
    <property type="entry name" value="DUF6069"/>
    <property type="match status" value="1"/>
</dbReference>
<feature type="chain" id="PRO_5045075644" description="Secreted protein" evidence="3">
    <location>
        <begin position="29"/>
        <end position="153"/>
    </location>
</feature>
<feature type="transmembrane region" description="Helical" evidence="2">
    <location>
        <begin position="92"/>
        <end position="113"/>
    </location>
</feature>
<evidence type="ECO:0000256" key="1">
    <source>
        <dbReference type="SAM" id="MobiDB-lite"/>
    </source>
</evidence>
<protein>
    <recommendedName>
        <fullName evidence="6">Secreted protein</fullName>
    </recommendedName>
</protein>
<feature type="transmembrane region" description="Helical" evidence="2">
    <location>
        <begin position="68"/>
        <end position="86"/>
    </location>
</feature>
<keyword evidence="5" id="KW-1185">Reference proteome</keyword>
<evidence type="ECO:0000313" key="5">
    <source>
        <dbReference type="Proteomes" id="UP000676967"/>
    </source>
</evidence>
<evidence type="ECO:0000313" key="4">
    <source>
        <dbReference type="EMBL" id="BCJ39911.1"/>
    </source>
</evidence>
<dbReference type="RefSeq" id="WP_189330788.1">
    <property type="nucleotide sequence ID" value="NZ_AP023356.1"/>
</dbReference>
<feature type="signal peptide" evidence="3">
    <location>
        <begin position="1"/>
        <end position="28"/>
    </location>
</feature>
<keyword evidence="2" id="KW-0472">Membrane</keyword>
<dbReference type="EMBL" id="AP023356">
    <property type="protein sequence ID" value="BCJ39911.1"/>
    <property type="molecule type" value="Genomic_DNA"/>
</dbReference>
<keyword evidence="2" id="KW-1133">Transmembrane helix</keyword>
<evidence type="ECO:0000256" key="2">
    <source>
        <dbReference type="SAM" id="Phobius"/>
    </source>
</evidence>
<feature type="transmembrane region" description="Helical" evidence="2">
    <location>
        <begin position="44"/>
        <end position="63"/>
    </location>
</feature>
<accession>A0ABM7LKW7</accession>
<name>A0ABM7LKW7_9ACTN</name>
<sequence>MRNTIRNGLLATVAAMVATTLGAALAMAAGVDFETPDGGEAIPLAGFATMTGVFSLVGVVLAVTLRRYFRWTAVALTALSLVPPVLTGANAATVATLCGLHLIAAAIMIPTLVRSLRQPARTSSRAGAVARKLTTASSNPAPARATPSQAEER</sequence>
<reference evidence="4 5" key="1">
    <citation type="submission" date="2020-08" db="EMBL/GenBank/DDBJ databases">
        <title>Whole genome shotgun sequence of Actinoplanes ianthinogenes NBRC 13996.</title>
        <authorList>
            <person name="Komaki H."/>
            <person name="Tamura T."/>
        </authorList>
    </citation>
    <scope>NUCLEOTIDE SEQUENCE [LARGE SCALE GENOMIC DNA]</scope>
    <source>
        <strain evidence="4 5">NBRC 13996</strain>
    </source>
</reference>
<keyword evidence="3" id="KW-0732">Signal</keyword>
<feature type="region of interest" description="Disordered" evidence="1">
    <location>
        <begin position="123"/>
        <end position="153"/>
    </location>
</feature>
<dbReference type="InterPro" id="IPR045713">
    <property type="entry name" value="DUF6069"/>
</dbReference>